<evidence type="ECO:0000313" key="3">
    <source>
        <dbReference type="EMBL" id="MDK6275809.1"/>
    </source>
</evidence>
<keyword evidence="2" id="KW-0812">Transmembrane</keyword>
<feature type="compositionally biased region" description="Low complexity" evidence="1">
    <location>
        <begin position="24"/>
        <end position="33"/>
    </location>
</feature>
<feature type="region of interest" description="Disordered" evidence="1">
    <location>
        <begin position="1"/>
        <end position="114"/>
    </location>
</feature>
<dbReference type="Proteomes" id="UP001240483">
    <property type="component" value="Unassembled WGS sequence"/>
</dbReference>
<feature type="transmembrane region" description="Helical" evidence="2">
    <location>
        <begin position="149"/>
        <end position="167"/>
    </location>
</feature>
<organism evidence="3 4">
    <name type="scientific">Pseudoglutamicibacter cumminsii</name>
    <dbReference type="NCBI Taxonomy" id="156979"/>
    <lineage>
        <taxon>Bacteria</taxon>
        <taxon>Bacillati</taxon>
        <taxon>Actinomycetota</taxon>
        <taxon>Actinomycetes</taxon>
        <taxon>Micrococcales</taxon>
        <taxon>Micrococcaceae</taxon>
        <taxon>Pseudoglutamicibacter</taxon>
    </lineage>
</organism>
<keyword evidence="2" id="KW-0472">Membrane</keyword>
<evidence type="ECO:0000256" key="2">
    <source>
        <dbReference type="SAM" id="Phobius"/>
    </source>
</evidence>
<evidence type="ECO:0000256" key="1">
    <source>
        <dbReference type="SAM" id="MobiDB-lite"/>
    </source>
</evidence>
<dbReference type="AlphaFoldDB" id="A0AAP4C7P0"/>
<protein>
    <recommendedName>
        <fullName evidence="5">DUF308 domain-containing protein</fullName>
    </recommendedName>
</protein>
<dbReference type="EMBL" id="JASODW010000012">
    <property type="protein sequence ID" value="MDK6275809.1"/>
    <property type="molecule type" value="Genomic_DNA"/>
</dbReference>
<accession>A0AAP4C7P0</accession>
<gene>
    <name evidence="3" type="ORF">QP116_08715</name>
</gene>
<feature type="transmembrane region" description="Helical" evidence="2">
    <location>
        <begin position="123"/>
        <end position="143"/>
    </location>
</feature>
<dbReference type="RefSeq" id="WP_285333490.1">
    <property type="nucleotide sequence ID" value="NZ_JASODW010000012.1"/>
</dbReference>
<proteinExistence type="predicted"/>
<name>A0AAP4C7P0_9MICC</name>
<keyword evidence="2" id="KW-1133">Transmembrane helix</keyword>
<evidence type="ECO:0008006" key="5">
    <source>
        <dbReference type="Google" id="ProtNLM"/>
    </source>
</evidence>
<feature type="compositionally biased region" description="Acidic residues" evidence="1">
    <location>
        <begin position="96"/>
        <end position="109"/>
    </location>
</feature>
<comment type="caution">
    <text evidence="3">The sequence shown here is derived from an EMBL/GenBank/DDBJ whole genome shotgun (WGS) entry which is preliminary data.</text>
</comment>
<evidence type="ECO:0000313" key="4">
    <source>
        <dbReference type="Proteomes" id="UP001240483"/>
    </source>
</evidence>
<reference evidence="3" key="1">
    <citation type="submission" date="2023-05" db="EMBL/GenBank/DDBJ databases">
        <title>Cataloging the Phylogenetic Diversity of Human Bladder Bacteria.</title>
        <authorList>
            <person name="Du J."/>
        </authorList>
    </citation>
    <scope>NUCLEOTIDE SEQUENCE</scope>
    <source>
        <strain evidence="3">UMB9978</strain>
    </source>
</reference>
<sequence>MKDRRDDDAAWADLVARLEQMDPGTQESGTQEPGTEEPGAEAPAGSQKPPHEPSAEQRAQNKAADLEDFFASQPFFPTAMDEPSGLGSSGPRDWSPGEEAEDEDTDYVPEEPPSVFSGRPDRVLAWIVVAGVPLLMLVCVIFKVALPSFAWWVFIAAELGALLYLGWTLPRHRRDPWDDGARV</sequence>